<reference evidence="10 11" key="1">
    <citation type="journal article" date="2007" name="Science">
        <title>Sea anemone genome reveals ancestral eumetazoan gene repertoire and genomic organization.</title>
        <authorList>
            <person name="Putnam N.H."/>
            <person name="Srivastava M."/>
            <person name="Hellsten U."/>
            <person name="Dirks B."/>
            <person name="Chapman J."/>
            <person name="Salamov A."/>
            <person name="Terry A."/>
            <person name="Shapiro H."/>
            <person name="Lindquist E."/>
            <person name="Kapitonov V.V."/>
            <person name="Jurka J."/>
            <person name="Genikhovich G."/>
            <person name="Grigoriev I.V."/>
            <person name="Lucas S.M."/>
            <person name="Steele R.E."/>
            <person name="Finnerty J.R."/>
            <person name="Technau U."/>
            <person name="Martindale M.Q."/>
            <person name="Rokhsar D.S."/>
        </authorList>
    </citation>
    <scope>NUCLEOTIDE SEQUENCE [LARGE SCALE GENOMIC DNA]</scope>
    <source>
        <strain evidence="11">CH2 X CH6</strain>
    </source>
</reference>
<comment type="subcellular location">
    <subcellularLocation>
        <location evidence="1">Membrane</location>
        <topology evidence="1">Multi-pass membrane protein</topology>
    </subcellularLocation>
</comment>
<dbReference type="PROSITE" id="PS50262">
    <property type="entry name" value="G_PROTEIN_RECEP_F1_2"/>
    <property type="match status" value="1"/>
</dbReference>
<keyword evidence="4" id="KW-0297">G-protein coupled receptor</keyword>
<evidence type="ECO:0000256" key="8">
    <source>
        <dbReference type="SAM" id="Phobius"/>
    </source>
</evidence>
<dbReference type="GO" id="GO:0016020">
    <property type="term" value="C:membrane"/>
    <property type="evidence" value="ECO:0007669"/>
    <property type="project" value="UniProtKB-SubCell"/>
</dbReference>
<proteinExistence type="predicted"/>
<feature type="transmembrane region" description="Helical" evidence="8">
    <location>
        <begin position="159"/>
        <end position="177"/>
    </location>
</feature>
<accession>A7RQS7</accession>
<keyword evidence="5 8" id="KW-0472">Membrane</keyword>
<organism evidence="10 11">
    <name type="scientific">Nematostella vectensis</name>
    <name type="common">Starlet sea anemone</name>
    <dbReference type="NCBI Taxonomy" id="45351"/>
    <lineage>
        <taxon>Eukaryota</taxon>
        <taxon>Metazoa</taxon>
        <taxon>Cnidaria</taxon>
        <taxon>Anthozoa</taxon>
        <taxon>Hexacorallia</taxon>
        <taxon>Actiniaria</taxon>
        <taxon>Edwardsiidae</taxon>
        <taxon>Nematostella</taxon>
    </lineage>
</organism>
<dbReference type="EMBL" id="DS469529">
    <property type="protein sequence ID" value="EDO46159.1"/>
    <property type="molecule type" value="Genomic_DNA"/>
</dbReference>
<dbReference type="HOGENOM" id="CLU_1505233_0_0_1"/>
<evidence type="ECO:0000259" key="9">
    <source>
        <dbReference type="PROSITE" id="PS50262"/>
    </source>
</evidence>
<keyword evidence="7" id="KW-0807">Transducer</keyword>
<evidence type="ECO:0000313" key="11">
    <source>
        <dbReference type="Proteomes" id="UP000001593"/>
    </source>
</evidence>
<feature type="transmembrane region" description="Helical" evidence="8">
    <location>
        <begin position="129"/>
        <end position="153"/>
    </location>
</feature>
<dbReference type="AlphaFoldDB" id="A7RQS7"/>
<keyword evidence="2 8" id="KW-0812">Transmembrane</keyword>
<feature type="transmembrane region" description="Helical" evidence="8">
    <location>
        <begin position="91"/>
        <end position="108"/>
    </location>
</feature>
<gene>
    <name evidence="10" type="ORF">NEMVEDRAFT_v1g200716</name>
</gene>
<dbReference type="SUPFAM" id="SSF81321">
    <property type="entry name" value="Family A G protein-coupled receptor-like"/>
    <property type="match status" value="1"/>
</dbReference>
<protein>
    <recommendedName>
        <fullName evidence="9">G-protein coupled receptors family 1 profile domain-containing protein</fullName>
    </recommendedName>
</protein>
<dbReference type="InParanoid" id="A7RQS7"/>
<evidence type="ECO:0000256" key="4">
    <source>
        <dbReference type="ARBA" id="ARBA00023040"/>
    </source>
</evidence>
<evidence type="ECO:0000256" key="2">
    <source>
        <dbReference type="ARBA" id="ARBA00022692"/>
    </source>
</evidence>
<evidence type="ECO:0000256" key="3">
    <source>
        <dbReference type="ARBA" id="ARBA00022989"/>
    </source>
</evidence>
<dbReference type="PANTHER" id="PTHR24235">
    <property type="entry name" value="NEUROPEPTIDE Y RECEPTOR"/>
    <property type="match status" value="1"/>
</dbReference>
<feature type="domain" description="G-protein coupled receptors family 1 profile" evidence="9">
    <location>
        <begin position="1"/>
        <end position="179"/>
    </location>
</feature>
<dbReference type="PRINTS" id="PR00237">
    <property type="entry name" value="GPCRRHODOPSN"/>
</dbReference>
<sequence>MENSSRKNASETITDINGEESLLTGNTFIVLLIFLIGVTATLTTPNACHGVYTPLVLCEYATVFTLCSISVQQYKAITRLFRQKPSSSSQLLVIMVIWLGSVVFTAQLEIDRYSRNDVNNPRKPRNKRVFIVIAAMVITFAICLLPQHLILLVTEWVPVPRGLAFVFYVPVLAKASIAY</sequence>
<keyword evidence="3 8" id="KW-1133">Transmembrane helix</keyword>
<evidence type="ECO:0000256" key="5">
    <source>
        <dbReference type="ARBA" id="ARBA00023136"/>
    </source>
</evidence>
<dbReference type="InterPro" id="IPR017452">
    <property type="entry name" value="GPCR_Rhodpsn_7TM"/>
</dbReference>
<dbReference type="Proteomes" id="UP000001593">
    <property type="component" value="Unassembled WGS sequence"/>
</dbReference>
<evidence type="ECO:0000256" key="1">
    <source>
        <dbReference type="ARBA" id="ARBA00004141"/>
    </source>
</evidence>
<name>A7RQS7_NEMVE</name>
<keyword evidence="6" id="KW-0675">Receptor</keyword>
<keyword evidence="11" id="KW-1185">Reference proteome</keyword>
<dbReference type="GO" id="GO:0004930">
    <property type="term" value="F:G protein-coupled receptor activity"/>
    <property type="evidence" value="ECO:0007669"/>
    <property type="project" value="UniProtKB-KW"/>
</dbReference>
<evidence type="ECO:0000256" key="7">
    <source>
        <dbReference type="ARBA" id="ARBA00023224"/>
    </source>
</evidence>
<evidence type="ECO:0000313" key="10">
    <source>
        <dbReference type="EMBL" id="EDO46159.1"/>
    </source>
</evidence>
<evidence type="ECO:0000256" key="6">
    <source>
        <dbReference type="ARBA" id="ARBA00023170"/>
    </source>
</evidence>
<feature type="transmembrane region" description="Helical" evidence="8">
    <location>
        <begin position="27"/>
        <end position="44"/>
    </location>
</feature>
<dbReference type="InterPro" id="IPR000276">
    <property type="entry name" value="GPCR_Rhodpsn"/>
</dbReference>
<dbReference type="PANTHER" id="PTHR24235:SF29">
    <property type="entry name" value="GH23382P"/>
    <property type="match status" value="1"/>
</dbReference>
<dbReference type="Gene3D" id="1.20.1070.10">
    <property type="entry name" value="Rhodopsin 7-helix transmembrane proteins"/>
    <property type="match status" value="1"/>
</dbReference>